<protein>
    <submittedName>
        <fullName evidence="1">Transposase</fullName>
    </submittedName>
</protein>
<evidence type="ECO:0000313" key="1">
    <source>
        <dbReference type="EMBL" id="MDS1116393.1"/>
    </source>
</evidence>
<dbReference type="Gene3D" id="1.10.10.10">
    <property type="entry name" value="Winged helix-like DNA-binding domain superfamily/Winged helix DNA-binding domain"/>
    <property type="match status" value="1"/>
</dbReference>
<dbReference type="InterPro" id="IPR036388">
    <property type="entry name" value="WH-like_DNA-bd_sf"/>
</dbReference>
<sequence>MSSPDSTRRYGWIDAEIRELAVATVRDLLPHVESLWAACCEVSQQLSVHPNTIKNWYRGAVSEQDTPPAGTNLELTAAREQMRALQRLNANLVEALKDRGTPP</sequence>
<dbReference type="Proteomes" id="UP001265083">
    <property type="component" value="Unassembled WGS sequence"/>
</dbReference>
<accession>A0ABU2GY58</accession>
<reference evidence="1 2" key="1">
    <citation type="submission" date="2023-08" db="EMBL/GenBank/DDBJ databases">
        <title>Bioegradation of LLDPE and BLDPE plastic by marine bacteria from coast plastic debris.</title>
        <authorList>
            <person name="Rong Z."/>
        </authorList>
    </citation>
    <scope>NUCLEOTIDE SEQUENCE [LARGE SCALE GENOMIC DNA]</scope>
    <source>
        <strain evidence="1 2">Z-2</strain>
    </source>
</reference>
<proteinExistence type="predicted"/>
<evidence type="ECO:0000313" key="2">
    <source>
        <dbReference type="Proteomes" id="UP001265083"/>
    </source>
</evidence>
<organism evidence="1 2">
    <name type="scientific">Gordonia westfalica</name>
    <dbReference type="NCBI Taxonomy" id="158898"/>
    <lineage>
        <taxon>Bacteria</taxon>
        <taxon>Bacillati</taxon>
        <taxon>Actinomycetota</taxon>
        <taxon>Actinomycetes</taxon>
        <taxon>Mycobacteriales</taxon>
        <taxon>Gordoniaceae</taxon>
        <taxon>Gordonia</taxon>
    </lineage>
</organism>
<dbReference type="EMBL" id="JAVLUS010000024">
    <property type="protein sequence ID" value="MDS1116393.1"/>
    <property type="molecule type" value="Genomic_DNA"/>
</dbReference>
<gene>
    <name evidence="1" type="ORF">RD149_21855</name>
</gene>
<name>A0ABU2GY58_9ACTN</name>
<keyword evidence="2" id="KW-1185">Reference proteome</keyword>
<comment type="caution">
    <text evidence="1">The sequence shown here is derived from an EMBL/GenBank/DDBJ whole genome shotgun (WGS) entry which is preliminary data.</text>
</comment>
<dbReference type="RefSeq" id="WP_211540348.1">
    <property type="nucleotide sequence ID" value="NZ_JAVLUS010000024.1"/>
</dbReference>